<dbReference type="GO" id="GO:0020037">
    <property type="term" value="F:heme binding"/>
    <property type="evidence" value="ECO:0007669"/>
    <property type="project" value="InterPro"/>
</dbReference>
<dbReference type="EMBL" id="JAULSU010000003">
    <property type="protein sequence ID" value="KAK0624159.1"/>
    <property type="molecule type" value="Genomic_DNA"/>
</dbReference>
<evidence type="ECO:0000313" key="18">
    <source>
        <dbReference type="EMBL" id="KAK0624159.1"/>
    </source>
</evidence>
<comment type="caution">
    <text evidence="18">The sequence shown here is derived from an EMBL/GenBank/DDBJ whole genome shotgun (WGS) entry which is preliminary data.</text>
</comment>
<keyword evidence="8" id="KW-0288">FMN</keyword>
<keyword evidence="15 17" id="KW-0503">Monooxygenase</keyword>
<dbReference type="InterPro" id="IPR050121">
    <property type="entry name" value="Cytochrome_P450_monoxygenase"/>
</dbReference>
<sequence>MSTSPTPIPGPPGVPLLGNIFDIDQNNTWWSLKTLAEKYGEIFQINALGHKIVFVASAALAEEICDEKRFRKYVGGPVKEIRYLTHDGLFTAYDHEANWGIAHRIVAPQLAPNLIANHFDELTLCTDELIASWKVLGTNNTITPLTDLNRLNLEATTLTLFGKKLNCFDGSSDNILQAMEDSTSEAMRRPSRPKLLTLLLHNSKWKKAAKTQRTWAQSLIDHRAANPTPARHDLLHALLNSPDPETGTTLTPSMVIDEIVTMPIGSSTAPCALTSLIYFLLQNPSVVTRAREELASVCGDAPLSQEHLKSLPYITGIVRETLRLSHAAPGFNIEPIPKEGDTSPVLLAGGKYQIPHNQAMIIVLAGVNRDPAVFEEPLAFRPERMMGEAFEGLPRGVKKWFGNGKRECVGKHWAWEFLVVVTAKLVGEVDFEAVEGGYVMKQDGWFNVRPVGFKVKLTSIVTLFTVAFGTASAITISLPSGVSIPSGVSLPSGVTVVSAAATTTATAAAGNAANAKRQINFGSLSLRQAFGGQQTRSSSAAAATAARKA</sequence>
<gene>
    <name evidence="18" type="ORF">B0T14DRAFT_565453</name>
</gene>
<evidence type="ECO:0000256" key="2">
    <source>
        <dbReference type="ARBA" id="ARBA00001971"/>
    </source>
</evidence>
<dbReference type="GO" id="GO:0005506">
    <property type="term" value="F:iron ion binding"/>
    <property type="evidence" value="ECO:0007669"/>
    <property type="project" value="InterPro"/>
</dbReference>
<dbReference type="Proteomes" id="UP001175000">
    <property type="component" value="Unassembled WGS sequence"/>
</dbReference>
<protein>
    <submittedName>
        <fullName evidence="18">Cytochrome P450</fullName>
    </submittedName>
</protein>
<dbReference type="PANTHER" id="PTHR24305:SF108">
    <property type="entry name" value="P450, PUTATIVE (EUROFUNG)-RELATED"/>
    <property type="match status" value="1"/>
</dbReference>
<evidence type="ECO:0000256" key="10">
    <source>
        <dbReference type="ARBA" id="ARBA00022827"/>
    </source>
</evidence>
<comment type="cofactor">
    <cofactor evidence="2 16">
        <name>heme</name>
        <dbReference type="ChEBI" id="CHEBI:30413"/>
    </cofactor>
</comment>
<keyword evidence="11" id="KW-0521">NADP</keyword>
<evidence type="ECO:0000256" key="4">
    <source>
        <dbReference type="ARBA" id="ARBA00010018"/>
    </source>
</evidence>
<evidence type="ECO:0000256" key="15">
    <source>
        <dbReference type="ARBA" id="ARBA00023033"/>
    </source>
</evidence>
<dbReference type="AlphaFoldDB" id="A0AA39WYU2"/>
<reference evidence="18" key="1">
    <citation type="submission" date="2023-06" db="EMBL/GenBank/DDBJ databases">
        <title>Genome-scale phylogeny and comparative genomics of the fungal order Sordariales.</title>
        <authorList>
            <consortium name="Lawrence Berkeley National Laboratory"/>
            <person name="Hensen N."/>
            <person name="Bonometti L."/>
            <person name="Westerberg I."/>
            <person name="Brannstrom I.O."/>
            <person name="Guillou S."/>
            <person name="Cros-Aarteil S."/>
            <person name="Calhoun S."/>
            <person name="Haridas S."/>
            <person name="Kuo A."/>
            <person name="Mondo S."/>
            <person name="Pangilinan J."/>
            <person name="Riley R."/>
            <person name="Labutti K."/>
            <person name="Andreopoulos B."/>
            <person name="Lipzen A."/>
            <person name="Chen C."/>
            <person name="Yanf M."/>
            <person name="Daum C."/>
            <person name="Ng V."/>
            <person name="Clum A."/>
            <person name="Steindorff A."/>
            <person name="Ohm R."/>
            <person name="Martin F."/>
            <person name="Silar P."/>
            <person name="Natvig D."/>
            <person name="Lalanne C."/>
            <person name="Gautier V."/>
            <person name="Ament-Velasquez S.L."/>
            <person name="Kruys A."/>
            <person name="Hutchinson M.I."/>
            <person name="Powell A.J."/>
            <person name="Barry K."/>
            <person name="Miller A.N."/>
            <person name="Grigoriev I.V."/>
            <person name="Debuchy R."/>
            <person name="Gladieux P."/>
            <person name="Thoren M.H."/>
            <person name="Johannesson H."/>
        </authorList>
    </citation>
    <scope>NUCLEOTIDE SEQUENCE</scope>
    <source>
        <strain evidence="18">CBS 606.72</strain>
    </source>
</reference>
<evidence type="ECO:0000256" key="16">
    <source>
        <dbReference type="PIRSR" id="PIRSR602401-1"/>
    </source>
</evidence>
<evidence type="ECO:0000256" key="6">
    <source>
        <dbReference type="ARBA" id="ARBA00022617"/>
    </source>
</evidence>
<keyword evidence="12" id="KW-0249">Electron transport</keyword>
<evidence type="ECO:0000313" key="19">
    <source>
        <dbReference type="Proteomes" id="UP001175000"/>
    </source>
</evidence>
<comment type="cofactor">
    <cofactor evidence="1">
        <name>FMN</name>
        <dbReference type="ChEBI" id="CHEBI:58210"/>
    </cofactor>
</comment>
<organism evidence="18 19">
    <name type="scientific">Immersiella caudata</name>
    <dbReference type="NCBI Taxonomy" id="314043"/>
    <lineage>
        <taxon>Eukaryota</taxon>
        <taxon>Fungi</taxon>
        <taxon>Dikarya</taxon>
        <taxon>Ascomycota</taxon>
        <taxon>Pezizomycotina</taxon>
        <taxon>Sordariomycetes</taxon>
        <taxon>Sordariomycetidae</taxon>
        <taxon>Sordariales</taxon>
        <taxon>Lasiosphaeriaceae</taxon>
        <taxon>Immersiella</taxon>
    </lineage>
</organism>
<dbReference type="PANTHER" id="PTHR24305">
    <property type="entry name" value="CYTOCHROME P450"/>
    <property type="match status" value="1"/>
</dbReference>
<comment type="similarity">
    <text evidence="4">In the N-terminal section; belongs to the cytochrome P450 family.</text>
</comment>
<evidence type="ECO:0000256" key="14">
    <source>
        <dbReference type="ARBA" id="ARBA00023004"/>
    </source>
</evidence>
<evidence type="ECO:0000256" key="12">
    <source>
        <dbReference type="ARBA" id="ARBA00022982"/>
    </source>
</evidence>
<evidence type="ECO:0000256" key="5">
    <source>
        <dbReference type="ARBA" id="ARBA00022448"/>
    </source>
</evidence>
<dbReference type="SUPFAM" id="SSF48264">
    <property type="entry name" value="Cytochrome P450"/>
    <property type="match status" value="1"/>
</dbReference>
<evidence type="ECO:0000256" key="7">
    <source>
        <dbReference type="ARBA" id="ARBA00022630"/>
    </source>
</evidence>
<keyword evidence="14 16" id="KW-0408">Iron</keyword>
<evidence type="ECO:0000256" key="8">
    <source>
        <dbReference type="ARBA" id="ARBA00022643"/>
    </source>
</evidence>
<evidence type="ECO:0000256" key="3">
    <source>
        <dbReference type="ARBA" id="ARBA00001974"/>
    </source>
</evidence>
<proteinExistence type="inferred from homology"/>
<evidence type="ECO:0000256" key="13">
    <source>
        <dbReference type="ARBA" id="ARBA00023002"/>
    </source>
</evidence>
<dbReference type="Gene3D" id="1.10.630.10">
    <property type="entry name" value="Cytochrome P450"/>
    <property type="match status" value="1"/>
</dbReference>
<comment type="similarity">
    <text evidence="17">Belongs to the cytochrome P450 family.</text>
</comment>
<keyword evidence="6 16" id="KW-0349">Heme</keyword>
<accession>A0AA39WYU2</accession>
<evidence type="ECO:0000256" key="17">
    <source>
        <dbReference type="RuleBase" id="RU000461"/>
    </source>
</evidence>
<keyword evidence="10" id="KW-0274">FAD</keyword>
<dbReference type="FunFam" id="1.10.630.10:FF:000040">
    <property type="entry name" value="Bifunctional cytochrome P450/NADPH--P450 reductase"/>
    <property type="match status" value="1"/>
</dbReference>
<keyword evidence="19" id="KW-1185">Reference proteome</keyword>
<dbReference type="GO" id="GO:0004497">
    <property type="term" value="F:monooxygenase activity"/>
    <property type="evidence" value="ECO:0007669"/>
    <property type="project" value="UniProtKB-KW"/>
</dbReference>
<comment type="cofactor">
    <cofactor evidence="3">
        <name>FAD</name>
        <dbReference type="ChEBI" id="CHEBI:57692"/>
    </cofactor>
</comment>
<feature type="binding site" description="axial binding residue" evidence="16">
    <location>
        <position position="408"/>
    </location>
    <ligand>
        <name>heme</name>
        <dbReference type="ChEBI" id="CHEBI:30413"/>
    </ligand>
    <ligandPart>
        <name>Fe</name>
        <dbReference type="ChEBI" id="CHEBI:18248"/>
    </ligandPart>
</feature>
<dbReference type="PROSITE" id="PS00086">
    <property type="entry name" value="CYTOCHROME_P450"/>
    <property type="match status" value="1"/>
</dbReference>
<dbReference type="InterPro" id="IPR036396">
    <property type="entry name" value="Cyt_P450_sf"/>
</dbReference>
<name>A0AA39WYU2_9PEZI</name>
<keyword evidence="13 17" id="KW-0560">Oxidoreductase</keyword>
<keyword evidence="5" id="KW-0813">Transport</keyword>
<keyword evidence="7" id="KW-0285">Flavoprotein</keyword>
<dbReference type="Pfam" id="PF00067">
    <property type="entry name" value="p450"/>
    <property type="match status" value="1"/>
</dbReference>
<dbReference type="InterPro" id="IPR017972">
    <property type="entry name" value="Cyt_P450_CS"/>
</dbReference>
<dbReference type="InterPro" id="IPR002401">
    <property type="entry name" value="Cyt_P450_E_grp-I"/>
</dbReference>
<keyword evidence="9 16" id="KW-0479">Metal-binding</keyword>
<dbReference type="InterPro" id="IPR001128">
    <property type="entry name" value="Cyt_P450"/>
</dbReference>
<dbReference type="GO" id="GO:0016705">
    <property type="term" value="F:oxidoreductase activity, acting on paired donors, with incorporation or reduction of molecular oxygen"/>
    <property type="evidence" value="ECO:0007669"/>
    <property type="project" value="InterPro"/>
</dbReference>
<evidence type="ECO:0000256" key="1">
    <source>
        <dbReference type="ARBA" id="ARBA00001917"/>
    </source>
</evidence>
<evidence type="ECO:0000256" key="9">
    <source>
        <dbReference type="ARBA" id="ARBA00022723"/>
    </source>
</evidence>
<evidence type="ECO:0000256" key="11">
    <source>
        <dbReference type="ARBA" id="ARBA00022857"/>
    </source>
</evidence>
<dbReference type="PRINTS" id="PR00463">
    <property type="entry name" value="EP450I"/>
</dbReference>